<dbReference type="Gene3D" id="3.10.10.10">
    <property type="entry name" value="HIV Type 1 Reverse Transcriptase, subunit A, domain 1"/>
    <property type="match status" value="1"/>
</dbReference>
<dbReference type="EMBL" id="BAAFJT010000291">
    <property type="protein sequence ID" value="GAB0208845.1"/>
    <property type="molecule type" value="Genomic_DNA"/>
</dbReference>
<evidence type="ECO:0000313" key="5">
    <source>
        <dbReference type="Proteomes" id="UP001623348"/>
    </source>
</evidence>
<evidence type="ECO:0000256" key="2">
    <source>
        <dbReference type="ARBA" id="ARBA00012180"/>
    </source>
</evidence>
<dbReference type="PRINTS" id="PR01345">
    <property type="entry name" value="CERVTRCPTASE"/>
</dbReference>
<comment type="caution">
    <text evidence="4">The sequence shown here is derived from an EMBL/GenBank/DDBJ whole genome shotgun (WGS) entry which is preliminary data.</text>
</comment>
<name>A0ABC9YHS2_GRUJA</name>
<evidence type="ECO:0000313" key="4">
    <source>
        <dbReference type="EMBL" id="GAB0208845.1"/>
    </source>
</evidence>
<dbReference type="GO" id="GO:0004523">
    <property type="term" value="F:RNA-DNA hybrid ribonuclease activity"/>
    <property type="evidence" value="ECO:0007669"/>
    <property type="project" value="UniProtKB-EC"/>
</dbReference>
<gene>
    <name evidence="4" type="ORF">GRJ2_003350200</name>
</gene>
<comment type="similarity">
    <text evidence="1">Belongs to the beta type-B retroviral polymerase family. HERV class-II K(HML-2) pol subfamily.</text>
</comment>
<dbReference type="Pfam" id="PF00078">
    <property type="entry name" value="RVT_1"/>
    <property type="match status" value="1"/>
</dbReference>
<evidence type="ECO:0000256" key="1">
    <source>
        <dbReference type="ARBA" id="ARBA00010879"/>
    </source>
</evidence>
<dbReference type="InterPro" id="IPR043502">
    <property type="entry name" value="DNA/RNA_pol_sf"/>
</dbReference>
<keyword evidence="5" id="KW-1185">Reference proteome</keyword>
<dbReference type="Proteomes" id="UP001623348">
    <property type="component" value="Unassembled WGS sequence"/>
</dbReference>
<sequence>MQRYSLGEEWLESCLAEKDLGVLVDNQLNMSQQCAQVAKKANSILVCIRNSVASRTREVIAPLYSALVRLHLEYCLQFWAPHYKKDIEVLEYVQRRATKLVKGLEQKSYEERLRELGLFSLEKRRLRGALIALYNYLEGSCSEVGVGLFSQLHIPPENAWRAQICLLTEKNPTEEGGIPDEVLDAVIPIAWSSGTPGRAKTVTPVKIQLKPGAQLVRKKQYPIKLEARKGLEPTINSFLEHGQLRECQSEFNTPILPVKKPHSQEYRLVQDLREVNARTIDVHPVVPNPYTLLASIPDSNTYFTALDLKDAFFCIPVDEQSQTIFAFEWENPTTG</sequence>
<organism evidence="4 5">
    <name type="scientific">Grus japonensis</name>
    <name type="common">Japanese crane</name>
    <name type="synonym">Red-crowned crane</name>
    <dbReference type="NCBI Taxonomy" id="30415"/>
    <lineage>
        <taxon>Eukaryota</taxon>
        <taxon>Metazoa</taxon>
        <taxon>Chordata</taxon>
        <taxon>Craniata</taxon>
        <taxon>Vertebrata</taxon>
        <taxon>Euteleostomi</taxon>
        <taxon>Archelosauria</taxon>
        <taxon>Archosauria</taxon>
        <taxon>Dinosauria</taxon>
        <taxon>Saurischia</taxon>
        <taxon>Theropoda</taxon>
        <taxon>Coelurosauria</taxon>
        <taxon>Aves</taxon>
        <taxon>Neognathae</taxon>
        <taxon>Neoaves</taxon>
        <taxon>Gruiformes</taxon>
        <taxon>Gruidae</taxon>
        <taxon>Grus</taxon>
    </lineage>
</organism>
<feature type="domain" description="Reverse transcriptase" evidence="3">
    <location>
        <begin position="258"/>
        <end position="330"/>
    </location>
</feature>
<accession>A0ABC9YHS2</accession>
<dbReference type="Gene3D" id="3.30.70.270">
    <property type="match status" value="1"/>
</dbReference>
<dbReference type="EC" id="3.1.26.4" evidence="2"/>
<dbReference type="PANTHER" id="PTHR33332">
    <property type="entry name" value="REVERSE TRANSCRIPTASE DOMAIN-CONTAINING PROTEIN"/>
    <property type="match status" value="1"/>
</dbReference>
<dbReference type="AlphaFoldDB" id="A0ABC9YHS2"/>
<reference evidence="4 5" key="1">
    <citation type="submission" date="2024-06" db="EMBL/GenBank/DDBJ databases">
        <title>The draft genome of Grus japonensis, version 3.</title>
        <authorList>
            <person name="Nabeshima K."/>
            <person name="Suzuki S."/>
            <person name="Onuma M."/>
        </authorList>
    </citation>
    <scope>NUCLEOTIDE SEQUENCE [LARGE SCALE GENOMIC DNA]</scope>
    <source>
        <strain evidence="4 5">451A</strain>
    </source>
</reference>
<proteinExistence type="inferred from homology"/>
<evidence type="ECO:0000259" key="3">
    <source>
        <dbReference type="Pfam" id="PF00078"/>
    </source>
</evidence>
<protein>
    <recommendedName>
        <fullName evidence="2">ribonuclease H</fullName>
        <ecNumber evidence="2">3.1.26.4</ecNumber>
    </recommendedName>
</protein>
<dbReference type="SUPFAM" id="SSF56672">
    <property type="entry name" value="DNA/RNA polymerases"/>
    <property type="match status" value="1"/>
</dbReference>
<dbReference type="InterPro" id="IPR043128">
    <property type="entry name" value="Rev_trsase/Diguanyl_cyclase"/>
</dbReference>
<dbReference type="InterPro" id="IPR000477">
    <property type="entry name" value="RT_dom"/>
</dbReference>